<dbReference type="OrthoDB" id="6626198at2"/>
<gene>
    <name evidence="5" type="ORF">DFP86_101373</name>
</gene>
<proteinExistence type="predicted"/>
<evidence type="ECO:0000256" key="2">
    <source>
        <dbReference type="ARBA" id="ARBA00023125"/>
    </source>
</evidence>
<feature type="domain" description="HTH gntR-type" evidence="4">
    <location>
        <begin position="8"/>
        <end position="76"/>
    </location>
</feature>
<accession>A0A4V3DW03</accession>
<dbReference type="SMART" id="SM00345">
    <property type="entry name" value="HTH_GNTR"/>
    <property type="match status" value="1"/>
</dbReference>
<dbReference type="InterPro" id="IPR000524">
    <property type="entry name" value="Tscrpt_reg_HTH_GntR"/>
</dbReference>
<evidence type="ECO:0000256" key="1">
    <source>
        <dbReference type="ARBA" id="ARBA00023015"/>
    </source>
</evidence>
<dbReference type="InterPro" id="IPR011663">
    <property type="entry name" value="UTRA"/>
</dbReference>
<dbReference type="PROSITE" id="PS50949">
    <property type="entry name" value="HTH_GNTR"/>
    <property type="match status" value="1"/>
</dbReference>
<evidence type="ECO:0000313" key="6">
    <source>
        <dbReference type="Proteomes" id="UP000295611"/>
    </source>
</evidence>
<dbReference type="Gene3D" id="1.10.10.10">
    <property type="entry name" value="Winged helix-like DNA-binding domain superfamily/Winged helix DNA-binding domain"/>
    <property type="match status" value="1"/>
</dbReference>
<dbReference type="Gene3D" id="3.40.1410.10">
    <property type="entry name" value="Chorismate lyase-like"/>
    <property type="match status" value="1"/>
</dbReference>
<dbReference type="SUPFAM" id="SSF64288">
    <property type="entry name" value="Chorismate lyase-like"/>
    <property type="match status" value="1"/>
</dbReference>
<evidence type="ECO:0000313" key="5">
    <source>
        <dbReference type="EMBL" id="TDR82979.1"/>
    </source>
</evidence>
<dbReference type="SMART" id="SM00866">
    <property type="entry name" value="UTRA"/>
    <property type="match status" value="1"/>
</dbReference>
<name>A0A4V3DW03_9NEIS</name>
<dbReference type="NCBIfam" id="TIGR02325">
    <property type="entry name" value="C_P_lyase_phnF"/>
    <property type="match status" value="1"/>
</dbReference>
<keyword evidence="6" id="KW-1185">Reference proteome</keyword>
<dbReference type="InterPro" id="IPR012702">
    <property type="entry name" value="CP_lyase_PhnF"/>
</dbReference>
<dbReference type="Pfam" id="PF07702">
    <property type="entry name" value="UTRA"/>
    <property type="match status" value="1"/>
</dbReference>
<dbReference type="PANTHER" id="PTHR44846">
    <property type="entry name" value="MANNOSYL-D-GLYCERATE TRANSPORT/METABOLISM SYSTEM REPRESSOR MNGR-RELATED"/>
    <property type="match status" value="1"/>
</dbReference>
<dbReference type="InterPro" id="IPR028978">
    <property type="entry name" value="Chorismate_lyase_/UTRA_dom_sf"/>
</dbReference>
<dbReference type="Pfam" id="PF00392">
    <property type="entry name" value="GntR"/>
    <property type="match status" value="1"/>
</dbReference>
<reference evidence="5 6" key="1">
    <citation type="submission" date="2019-03" db="EMBL/GenBank/DDBJ databases">
        <title>Genomic Encyclopedia of Type Strains, Phase III (KMG-III): the genomes of soil and plant-associated and newly described type strains.</title>
        <authorList>
            <person name="Whitman W."/>
        </authorList>
    </citation>
    <scope>NUCLEOTIDE SEQUENCE [LARGE SCALE GENOMIC DNA]</scope>
    <source>
        <strain evidence="5 6">CECT 8976</strain>
    </source>
</reference>
<dbReference type="Proteomes" id="UP000295611">
    <property type="component" value="Unassembled WGS sequence"/>
</dbReference>
<evidence type="ECO:0000259" key="4">
    <source>
        <dbReference type="PROSITE" id="PS50949"/>
    </source>
</evidence>
<dbReference type="PANTHER" id="PTHR44846:SF1">
    <property type="entry name" value="MANNOSYL-D-GLYCERATE TRANSPORT_METABOLISM SYSTEM REPRESSOR MNGR-RELATED"/>
    <property type="match status" value="1"/>
</dbReference>
<dbReference type="GO" id="GO:0003700">
    <property type="term" value="F:DNA-binding transcription factor activity"/>
    <property type="evidence" value="ECO:0007669"/>
    <property type="project" value="InterPro"/>
</dbReference>
<dbReference type="GO" id="GO:0045892">
    <property type="term" value="P:negative regulation of DNA-templated transcription"/>
    <property type="evidence" value="ECO:0007669"/>
    <property type="project" value="TreeGrafter"/>
</dbReference>
<protein>
    <submittedName>
        <fullName evidence="5">GntR family transcriptional regulator</fullName>
    </submittedName>
</protein>
<dbReference type="InterPro" id="IPR036388">
    <property type="entry name" value="WH-like_DNA-bd_sf"/>
</dbReference>
<dbReference type="EMBL" id="SNZP01000001">
    <property type="protein sequence ID" value="TDR82979.1"/>
    <property type="molecule type" value="Genomic_DNA"/>
</dbReference>
<comment type="caution">
    <text evidence="5">The sequence shown here is derived from an EMBL/GenBank/DDBJ whole genome shotgun (WGS) entry which is preliminary data.</text>
</comment>
<keyword evidence="1" id="KW-0805">Transcription regulation</keyword>
<keyword evidence="3" id="KW-0804">Transcription</keyword>
<dbReference type="GO" id="GO:0003677">
    <property type="term" value="F:DNA binding"/>
    <property type="evidence" value="ECO:0007669"/>
    <property type="project" value="UniProtKB-KW"/>
</dbReference>
<dbReference type="CDD" id="cd07377">
    <property type="entry name" value="WHTH_GntR"/>
    <property type="match status" value="1"/>
</dbReference>
<evidence type="ECO:0000256" key="3">
    <source>
        <dbReference type="ARBA" id="ARBA00023163"/>
    </source>
</evidence>
<dbReference type="PRINTS" id="PR00035">
    <property type="entry name" value="HTHGNTR"/>
</dbReference>
<dbReference type="AlphaFoldDB" id="A0A4V3DW03"/>
<dbReference type="InterPro" id="IPR036390">
    <property type="entry name" value="WH_DNA-bd_sf"/>
</dbReference>
<dbReference type="RefSeq" id="WP_133678292.1">
    <property type="nucleotide sequence ID" value="NZ_SNZP01000001.1"/>
</dbReference>
<dbReference type="InterPro" id="IPR050679">
    <property type="entry name" value="Bact_HTH_transcr_reg"/>
</dbReference>
<sequence>MIERGNGVAVWRQIENTLAEEIAGGSLRAGEQLPTELQLAERFGVNRHTIRRAMATLVERGLLRIEQGRGTFVQDNAIDYAISKRTRFSRNMARQNRSAEVEIMAADTVPASAELAELLAIAPGDTVYRVKTISTVEQRVIDFGTAFFPAARFPGLPDVFRRHRSVTRTLQEYGVPDYTRRFTRVTARLPDAEVVDFLGIPKNRPVLHVKSLNVDLDGQPVQYGVTCFNGDLVQLVMEDEH</sequence>
<keyword evidence="2" id="KW-0238">DNA-binding</keyword>
<dbReference type="SUPFAM" id="SSF46785">
    <property type="entry name" value="Winged helix' DNA-binding domain"/>
    <property type="match status" value="1"/>
</dbReference>
<organism evidence="5 6">
    <name type="scientific">Paludibacterium purpuratum</name>
    <dbReference type="NCBI Taxonomy" id="1144873"/>
    <lineage>
        <taxon>Bacteria</taxon>
        <taxon>Pseudomonadati</taxon>
        <taxon>Pseudomonadota</taxon>
        <taxon>Betaproteobacteria</taxon>
        <taxon>Neisseriales</taxon>
        <taxon>Chromobacteriaceae</taxon>
        <taxon>Paludibacterium</taxon>
    </lineage>
</organism>